<dbReference type="EMBL" id="CABQ01000219">
    <property type="protein sequence ID" value="CBI08433.1"/>
    <property type="molecule type" value="Genomic_DNA"/>
</dbReference>
<comment type="caution">
    <text evidence="1">The sequence shown here is derived from an EMBL/GenBank/DDBJ whole genome shotgun (WGS) entry which is preliminary data.</text>
</comment>
<dbReference type="AlphaFoldDB" id="E6QMG2"/>
<evidence type="ECO:0000313" key="1">
    <source>
        <dbReference type="EMBL" id="CBI08433.1"/>
    </source>
</evidence>
<accession>E6QMG2</accession>
<proteinExistence type="predicted"/>
<reference evidence="1" key="1">
    <citation type="submission" date="2009-10" db="EMBL/GenBank/DDBJ databases">
        <title>Diversity of trophic interactions inside an arsenic-rich microbial ecosystem.</title>
        <authorList>
            <person name="Bertin P.N."/>
            <person name="Heinrich-Salmeron A."/>
            <person name="Pelletier E."/>
            <person name="Goulhen-Chollet F."/>
            <person name="Arsene-Ploetze F."/>
            <person name="Gallien S."/>
            <person name="Calteau A."/>
            <person name="Vallenet D."/>
            <person name="Casiot C."/>
            <person name="Chane-Woon-Ming B."/>
            <person name="Giloteaux L."/>
            <person name="Barakat M."/>
            <person name="Bonnefoy V."/>
            <person name="Bruneel O."/>
            <person name="Chandler M."/>
            <person name="Cleiss J."/>
            <person name="Duran R."/>
            <person name="Elbaz-Poulichet F."/>
            <person name="Fonknechten N."/>
            <person name="Lauga B."/>
            <person name="Mornico D."/>
            <person name="Ortet P."/>
            <person name="Schaeffer C."/>
            <person name="Siguier P."/>
            <person name="Alexander Thil Smith A."/>
            <person name="Van Dorsselaer A."/>
            <person name="Weissenbach J."/>
            <person name="Medigue C."/>
            <person name="Le Paslier D."/>
        </authorList>
    </citation>
    <scope>NUCLEOTIDE SEQUENCE</scope>
</reference>
<sequence length="326" mass="35705">MEDPLAYGDYAAYIFGVFRQAVGADASRFDLVVNAQTSADAWVTTRNRQLFVAAKSADTLAIAPYLMHRVDHADTPAELFAPLLAEPEFFERNGVMTTANTIARPRGLAVYEVNLHSTDGLASQAALLRLTPSLAAGLAVTDQILRMKRDSRVRDAMVFGLPQFEFRRSDGKHVRLWGSVVDMGPTMRRRPLFLAESLVNSAVRGDMVRVALSGPDPTHAVPSGNDGVALADAHDLDAFGFREVRSGGKRFSLILYNLSLTATHTVQVAAPNHGRSVKPIRWQRLWNADPGASNEDAVRIKPESGQITSDRIDLPPCSLTVLEWIE</sequence>
<organism evidence="1">
    <name type="scientific">mine drainage metagenome</name>
    <dbReference type="NCBI Taxonomy" id="410659"/>
    <lineage>
        <taxon>unclassified sequences</taxon>
        <taxon>metagenomes</taxon>
        <taxon>ecological metagenomes</taxon>
    </lineage>
</organism>
<name>E6QMG2_9ZZZZ</name>
<gene>
    <name evidence="1" type="ORF">CARN6_1899</name>
</gene>
<protein>
    <submittedName>
        <fullName evidence="1">Uncharacterized protein</fullName>
    </submittedName>
</protein>